<evidence type="ECO:0000256" key="3">
    <source>
        <dbReference type="ARBA" id="ARBA00023027"/>
    </source>
</evidence>
<dbReference type="PANTHER" id="PTHR24321:SF8">
    <property type="entry name" value="ESTRADIOL 17-BETA-DEHYDROGENASE 8-RELATED"/>
    <property type="match status" value="1"/>
</dbReference>
<dbReference type="EMBL" id="CSTD01000004">
    <property type="protein sequence ID" value="CPR12475.1"/>
    <property type="molecule type" value="Genomic_DNA"/>
</dbReference>
<dbReference type="GO" id="GO:0016491">
    <property type="term" value="F:oxidoreductase activity"/>
    <property type="evidence" value="ECO:0007669"/>
    <property type="project" value="UniProtKB-KW"/>
</dbReference>
<dbReference type="InterPro" id="IPR036291">
    <property type="entry name" value="NAD(P)-bd_dom_sf"/>
</dbReference>
<dbReference type="SUPFAM" id="SSF51735">
    <property type="entry name" value="NAD(P)-binding Rossmann-fold domains"/>
    <property type="match status" value="1"/>
</dbReference>
<gene>
    <name evidence="5" type="ORF">BN971_03774</name>
</gene>
<proteinExistence type="inferred from homology"/>
<organism evidence="5 6">
    <name type="scientific">Mycobacterium bohemicum DSM 44277</name>
    <dbReference type="NCBI Taxonomy" id="1236609"/>
    <lineage>
        <taxon>Bacteria</taxon>
        <taxon>Bacillati</taxon>
        <taxon>Actinomycetota</taxon>
        <taxon>Actinomycetes</taxon>
        <taxon>Mycobacteriales</taxon>
        <taxon>Mycobacteriaceae</taxon>
        <taxon>Mycobacterium</taxon>
    </lineage>
</organism>
<accession>A0A0U0WDT2</accession>
<keyword evidence="3" id="KW-0520">NAD</keyword>
<dbReference type="OrthoDB" id="5173603at2"/>
<dbReference type="Proteomes" id="UP000198875">
    <property type="component" value="Unassembled WGS sequence"/>
</dbReference>
<dbReference type="FunFam" id="3.40.50.720:FF:000084">
    <property type="entry name" value="Short-chain dehydrogenase reductase"/>
    <property type="match status" value="1"/>
</dbReference>
<dbReference type="CDD" id="cd05233">
    <property type="entry name" value="SDR_c"/>
    <property type="match status" value="1"/>
</dbReference>
<comment type="similarity">
    <text evidence="1 4">Belongs to the short-chain dehydrogenases/reductases (SDR) family.</text>
</comment>
<dbReference type="InterPro" id="IPR023985">
    <property type="entry name" value="SDR_subfam_1"/>
</dbReference>
<dbReference type="PRINTS" id="PR00080">
    <property type="entry name" value="SDRFAMILY"/>
</dbReference>
<sequence length="280" mass="28548">MSGPTSAPRGGPLSGKVALITGAARGQGRAHAVRLAADGADIIAVDLCDQIASVPYPLATPEDLAATVKLVEDTGARIVAKQGDVRDRRSLSAALQAGLDELGRLDIVVANAGIAPMQSGDDGWRDVIDVNLTGVYHTIKAAIPTMVSQGAGGSIVLISSAAGLAGVGSPDAGSVGYAAAKHGVVGLMRVYANLLAGQNIRVNSIHPTGVETPMINNEFTREWLAKMAAATDTPGAMGNALPVEVLQAEDIANAVAWLVSDQARYITGVTLPVDAGFLNK</sequence>
<dbReference type="PANTHER" id="PTHR24321">
    <property type="entry name" value="DEHYDROGENASES, SHORT CHAIN"/>
    <property type="match status" value="1"/>
</dbReference>
<reference evidence="5 6" key="1">
    <citation type="submission" date="2015-03" db="EMBL/GenBank/DDBJ databases">
        <authorList>
            <person name="Murphy D."/>
        </authorList>
    </citation>
    <scope>NUCLEOTIDE SEQUENCE [LARGE SCALE GENOMIC DNA]</scope>
    <source>
        <strain evidence="5 6">DSM 44277</strain>
    </source>
</reference>
<evidence type="ECO:0000313" key="5">
    <source>
        <dbReference type="EMBL" id="CPR12475.1"/>
    </source>
</evidence>
<dbReference type="InterPro" id="IPR020904">
    <property type="entry name" value="Sc_DH/Rdtase_CS"/>
</dbReference>
<evidence type="ECO:0000256" key="4">
    <source>
        <dbReference type="RuleBase" id="RU000363"/>
    </source>
</evidence>
<evidence type="ECO:0000256" key="2">
    <source>
        <dbReference type="ARBA" id="ARBA00023002"/>
    </source>
</evidence>
<name>A0A0U0WDT2_MYCBE</name>
<evidence type="ECO:0000313" key="6">
    <source>
        <dbReference type="Proteomes" id="UP000198875"/>
    </source>
</evidence>
<dbReference type="Pfam" id="PF00106">
    <property type="entry name" value="adh_short"/>
    <property type="match status" value="1"/>
</dbReference>
<dbReference type="InterPro" id="IPR002347">
    <property type="entry name" value="SDR_fam"/>
</dbReference>
<dbReference type="NCBIfam" id="NF009467">
    <property type="entry name" value="PRK12826.1-3"/>
    <property type="match status" value="1"/>
</dbReference>
<dbReference type="PRINTS" id="PR00081">
    <property type="entry name" value="GDHRDH"/>
</dbReference>
<protein>
    <submittedName>
        <fullName evidence="5">3-ketoacyl-(Acyl-carrier-protein) reductase</fullName>
    </submittedName>
</protein>
<dbReference type="NCBIfam" id="TIGR03971">
    <property type="entry name" value="SDR_subfam_1"/>
    <property type="match status" value="1"/>
</dbReference>
<dbReference type="RefSeq" id="WP_085181306.1">
    <property type="nucleotide sequence ID" value="NZ_CSTD01000004.1"/>
</dbReference>
<dbReference type="Gene3D" id="3.40.50.720">
    <property type="entry name" value="NAD(P)-binding Rossmann-like Domain"/>
    <property type="match status" value="1"/>
</dbReference>
<keyword evidence="2" id="KW-0560">Oxidoreductase</keyword>
<dbReference type="PROSITE" id="PS00061">
    <property type="entry name" value="ADH_SHORT"/>
    <property type="match status" value="1"/>
</dbReference>
<dbReference type="AlphaFoldDB" id="A0A0U0WDT2"/>
<evidence type="ECO:0000256" key="1">
    <source>
        <dbReference type="ARBA" id="ARBA00006484"/>
    </source>
</evidence>